<organism evidence="2 3">
    <name type="scientific">Halteria grandinella</name>
    <dbReference type="NCBI Taxonomy" id="5974"/>
    <lineage>
        <taxon>Eukaryota</taxon>
        <taxon>Sar</taxon>
        <taxon>Alveolata</taxon>
        <taxon>Ciliophora</taxon>
        <taxon>Intramacronucleata</taxon>
        <taxon>Spirotrichea</taxon>
        <taxon>Stichotrichia</taxon>
        <taxon>Sporadotrichida</taxon>
        <taxon>Halteriidae</taxon>
        <taxon>Halteria</taxon>
    </lineage>
</organism>
<feature type="region of interest" description="Disordered" evidence="1">
    <location>
        <begin position="295"/>
        <end position="322"/>
    </location>
</feature>
<gene>
    <name evidence="2" type="ORF">FGO68_gene12349</name>
</gene>
<keyword evidence="3" id="KW-1185">Reference proteome</keyword>
<comment type="caution">
    <text evidence="2">The sequence shown here is derived from an EMBL/GenBank/DDBJ whole genome shotgun (WGS) entry which is preliminary data.</text>
</comment>
<protein>
    <submittedName>
        <fullName evidence="2">Uncharacterized protein</fullName>
    </submittedName>
</protein>
<evidence type="ECO:0000256" key="1">
    <source>
        <dbReference type="SAM" id="MobiDB-lite"/>
    </source>
</evidence>
<reference evidence="2" key="1">
    <citation type="submission" date="2019-06" db="EMBL/GenBank/DDBJ databases">
        <authorList>
            <person name="Zheng W."/>
        </authorList>
    </citation>
    <scope>NUCLEOTIDE SEQUENCE</scope>
    <source>
        <strain evidence="2">QDHG01</strain>
    </source>
</reference>
<name>A0A8J8NR00_HALGN</name>
<dbReference type="EMBL" id="RRYP01010100">
    <property type="protein sequence ID" value="TNV78611.1"/>
    <property type="molecule type" value="Genomic_DNA"/>
</dbReference>
<feature type="compositionally biased region" description="Acidic residues" evidence="1">
    <location>
        <begin position="308"/>
        <end position="322"/>
    </location>
</feature>
<accession>A0A8J8NR00</accession>
<evidence type="ECO:0000313" key="2">
    <source>
        <dbReference type="EMBL" id="TNV78611.1"/>
    </source>
</evidence>
<proteinExistence type="predicted"/>
<dbReference type="Proteomes" id="UP000785679">
    <property type="component" value="Unassembled WGS sequence"/>
</dbReference>
<sequence length="322" mass="36462">MIYNLQVIAPPQTLLCAAPERHEQQTLKKKVPSRKCGGILPKPVIREQTTQKLNLDLTLIVKRVVNTTMDVAQATQISEMADRAQVVSGEFDTFEEDFALNSHIHDEDPESEEQITVNHPLDLVINCGLTQSKQIQFPIEAKCIASTINYEERADQNGFDFKQGTFKLLNRQHFSQYMLKTEQQQIASSLQPSKQPLGLFGEAGYIMPIYGGQIILEELLEDEECHEPDKKTSRLIGEYGGDVLNLKTQEYKACPVQSLSEPPLLYQQLLENKQGALNNRIDLINNLNYGRNGSGQTGNYIQGQMREDNEEVEEIPDERENL</sequence>
<evidence type="ECO:0000313" key="3">
    <source>
        <dbReference type="Proteomes" id="UP000785679"/>
    </source>
</evidence>
<dbReference type="AlphaFoldDB" id="A0A8J8NR00"/>